<organism evidence="2 3">
    <name type="scientific">Nocardioides lentus</name>
    <dbReference type="NCBI Taxonomy" id="338077"/>
    <lineage>
        <taxon>Bacteria</taxon>
        <taxon>Bacillati</taxon>
        <taxon>Actinomycetota</taxon>
        <taxon>Actinomycetes</taxon>
        <taxon>Propionibacteriales</taxon>
        <taxon>Nocardioidaceae</taxon>
        <taxon>Nocardioides</taxon>
    </lineage>
</organism>
<dbReference type="RefSeq" id="WP_344002070.1">
    <property type="nucleotide sequence ID" value="NZ_BAAAMY010000001.1"/>
</dbReference>
<feature type="region of interest" description="Disordered" evidence="1">
    <location>
        <begin position="164"/>
        <end position="184"/>
    </location>
</feature>
<name>A0ABN2NUT8_9ACTN</name>
<evidence type="ECO:0000313" key="2">
    <source>
        <dbReference type="EMBL" id="GAA1903856.1"/>
    </source>
</evidence>
<accession>A0ABN2NUT8</accession>
<evidence type="ECO:0000313" key="3">
    <source>
        <dbReference type="Proteomes" id="UP001501612"/>
    </source>
</evidence>
<evidence type="ECO:0000256" key="1">
    <source>
        <dbReference type="SAM" id="MobiDB-lite"/>
    </source>
</evidence>
<gene>
    <name evidence="2" type="ORF">GCM10009737_00670</name>
</gene>
<comment type="caution">
    <text evidence="2">The sequence shown here is derived from an EMBL/GenBank/DDBJ whole genome shotgun (WGS) entry which is preliminary data.</text>
</comment>
<proteinExistence type="predicted"/>
<protein>
    <submittedName>
        <fullName evidence="2">Uncharacterized protein</fullName>
    </submittedName>
</protein>
<dbReference type="Proteomes" id="UP001501612">
    <property type="component" value="Unassembled WGS sequence"/>
</dbReference>
<reference evidence="2 3" key="1">
    <citation type="journal article" date="2019" name="Int. J. Syst. Evol. Microbiol.">
        <title>The Global Catalogue of Microorganisms (GCM) 10K type strain sequencing project: providing services to taxonomists for standard genome sequencing and annotation.</title>
        <authorList>
            <consortium name="The Broad Institute Genomics Platform"/>
            <consortium name="The Broad Institute Genome Sequencing Center for Infectious Disease"/>
            <person name="Wu L."/>
            <person name="Ma J."/>
        </authorList>
    </citation>
    <scope>NUCLEOTIDE SEQUENCE [LARGE SCALE GENOMIC DNA]</scope>
    <source>
        <strain evidence="2 3">JCM 14046</strain>
    </source>
</reference>
<dbReference type="EMBL" id="BAAAMY010000001">
    <property type="protein sequence ID" value="GAA1903856.1"/>
    <property type="molecule type" value="Genomic_DNA"/>
</dbReference>
<sequence length="184" mass="19338">MATLRHARPHLLRRVLGPVLALLSAVVLVLGAAPGASAASRSFGDARGDGAADITRVTVRWAATLRVSVKHARALRDGDTYTAYVSTDPDRPGPEYRAFAQPNSDVLGVRRISSWGDRGRAVRCPGFRASADTFDADAPVTFSVPAGCLGGADGPVRVTARAQRGSASDWAPRARRLGPAVRQG</sequence>
<keyword evidence="3" id="KW-1185">Reference proteome</keyword>